<dbReference type="Proteomes" id="UP000252586">
    <property type="component" value="Unassembled WGS sequence"/>
</dbReference>
<evidence type="ECO:0000313" key="5">
    <source>
        <dbReference type="Proteomes" id="UP000252586"/>
    </source>
</evidence>
<dbReference type="RefSeq" id="WP_067507295.1">
    <property type="nucleotide sequence ID" value="NZ_QNRE01000008.1"/>
</dbReference>
<evidence type="ECO:0000259" key="2">
    <source>
        <dbReference type="Pfam" id="PF24088"/>
    </source>
</evidence>
<name>A0A366DFM7_9NOCA</name>
<gene>
    <name evidence="4" type="ORF">DFR74_10888</name>
</gene>
<protein>
    <submittedName>
        <fullName evidence="4">Uncharacterized protein</fullName>
    </submittedName>
</protein>
<dbReference type="EMBL" id="QNRE01000008">
    <property type="protein sequence ID" value="RBO88863.1"/>
    <property type="molecule type" value="Genomic_DNA"/>
</dbReference>
<evidence type="ECO:0000259" key="3">
    <source>
        <dbReference type="Pfam" id="PF24092"/>
    </source>
</evidence>
<dbReference type="STRING" id="1210090.GCA_001613185_02116"/>
<comment type="caution">
    <text evidence="4">The sequence shown here is derived from an EMBL/GenBank/DDBJ whole genome shotgun (WGS) entry which is preliminary data.</text>
</comment>
<dbReference type="InterPro" id="IPR056463">
    <property type="entry name" value="DUF7373_C"/>
</dbReference>
<evidence type="ECO:0000256" key="1">
    <source>
        <dbReference type="SAM" id="SignalP"/>
    </source>
</evidence>
<accession>A0A366DFM7</accession>
<sequence length="395" mass="42445">MTNRPRKLAYAAIAALIAVTTACGDGDDPAIAAAVDTAQLDPGNYPTTPRDIEGQRTAATGSLQESVRLGEHVPLMFDIDPRMIHGASSSSAKHISAERPPRIGDVETFNERVPGLVAGWRTGGSQREGMTPGLSASSWVMRFQTAAQAEHAADVISAEENRQYPPKGELDIPGFPAGRTFHSQYDAVQSWTPHNEYLLYVYVSNSLATPPDHVPLLDFAKKVFDAQVERLAAYQPTPADQLSTVPSDVDGLLVRTLAPERAGTYDDYSGVYPVQVYLHLEARPDLAARAYQDAGVDYVAISGSTLFRASDAAAAERLAAFLVTAETEMTPDASPPGFPGAKCVKGDEGTPTAPRPIVDRLCFLPVGRYVAAVVSTQPQDLHQRLSAQYLLLAEK</sequence>
<reference evidence="4 5" key="1">
    <citation type="submission" date="2018-06" db="EMBL/GenBank/DDBJ databases">
        <title>Genomic Encyclopedia of Type Strains, Phase IV (KMG-IV): sequencing the most valuable type-strain genomes for metagenomic binning, comparative biology and taxonomic classification.</title>
        <authorList>
            <person name="Goeker M."/>
        </authorList>
    </citation>
    <scope>NUCLEOTIDE SEQUENCE [LARGE SCALE GENOMIC DNA]</scope>
    <source>
        <strain evidence="4 5">DSM 44599</strain>
    </source>
</reference>
<keyword evidence="5" id="KW-1185">Reference proteome</keyword>
<dbReference type="OrthoDB" id="4515194at2"/>
<feature type="signal peptide" evidence="1">
    <location>
        <begin position="1"/>
        <end position="24"/>
    </location>
</feature>
<proteinExistence type="predicted"/>
<evidence type="ECO:0000313" key="4">
    <source>
        <dbReference type="EMBL" id="RBO88863.1"/>
    </source>
</evidence>
<feature type="chain" id="PRO_5038948468" evidence="1">
    <location>
        <begin position="25"/>
        <end position="395"/>
    </location>
</feature>
<dbReference type="InterPro" id="IPR055797">
    <property type="entry name" value="DUF7373"/>
</dbReference>
<dbReference type="Pfam" id="PF24088">
    <property type="entry name" value="DUF7373"/>
    <property type="match status" value="1"/>
</dbReference>
<feature type="domain" description="DUF7373" evidence="2">
    <location>
        <begin position="54"/>
        <end position="246"/>
    </location>
</feature>
<keyword evidence="1" id="KW-0732">Signal</keyword>
<dbReference type="AlphaFoldDB" id="A0A366DFM7"/>
<organism evidence="4 5">
    <name type="scientific">Nocardia puris</name>
    <dbReference type="NCBI Taxonomy" id="208602"/>
    <lineage>
        <taxon>Bacteria</taxon>
        <taxon>Bacillati</taxon>
        <taxon>Actinomycetota</taxon>
        <taxon>Actinomycetes</taxon>
        <taxon>Mycobacteriales</taxon>
        <taxon>Nocardiaceae</taxon>
        <taxon>Nocardia</taxon>
    </lineage>
</organism>
<dbReference type="PROSITE" id="PS51257">
    <property type="entry name" value="PROKAR_LIPOPROTEIN"/>
    <property type="match status" value="1"/>
</dbReference>
<dbReference type="Pfam" id="PF24092">
    <property type="entry name" value="DUF7373_C"/>
    <property type="match status" value="1"/>
</dbReference>
<feature type="domain" description="DUF7373" evidence="3">
    <location>
        <begin position="252"/>
        <end position="394"/>
    </location>
</feature>